<accession>A0ABT3TK81</accession>
<reference evidence="3" key="1">
    <citation type="submission" date="2019-02" db="EMBL/GenBank/DDBJ databases">
        <authorList>
            <person name="Li S.-H."/>
        </authorList>
    </citation>
    <scope>NUCLEOTIDE SEQUENCE</scope>
    <source>
        <strain evidence="3">IMCC14734</strain>
    </source>
</reference>
<protein>
    <recommendedName>
        <fullName evidence="2">SMP-30/Gluconolactonase/LRE-like region domain-containing protein</fullName>
    </recommendedName>
</protein>
<dbReference type="Gene3D" id="2.120.10.30">
    <property type="entry name" value="TolB, C-terminal domain"/>
    <property type="match status" value="1"/>
</dbReference>
<organism evidence="3 4">
    <name type="scientific">Candidatus Litorirhabdus singularis</name>
    <dbReference type="NCBI Taxonomy" id="2518993"/>
    <lineage>
        <taxon>Bacteria</taxon>
        <taxon>Pseudomonadati</taxon>
        <taxon>Pseudomonadota</taxon>
        <taxon>Gammaproteobacteria</taxon>
        <taxon>Cellvibrionales</taxon>
        <taxon>Halieaceae</taxon>
        <taxon>Candidatus Litorirhabdus</taxon>
    </lineage>
</organism>
<comment type="caution">
    <text evidence="3">The sequence shown here is derived from an EMBL/GenBank/DDBJ whole genome shotgun (WGS) entry which is preliminary data.</text>
</comment>
<sequence>MRRTGTATSQCTYRTVSELHTIVAGLAFPECPRWHDGSLWFSDMHADQVIQVSASGKILQTLEVPGNPGGLGWLPDGQMLIVGMKSNLLYRLMDATLEVYADLGTVHTHQSNDMVVGDDGTAYIGNFGFDLMAGDPPQSTQLAQVAPGGAVSAGPSELSFPNGMVITDAGKTLVVAESWGNRLTAFSIAADGSLSQRRVWAELGKLIPDGICLDAEGCIWVSACANHACVRVREGGEVLESIDTGNLNPFACMLGGADGHTLFMCNAGSANPKQTLNERSGRIDCVQVSVPAAPGE</sequence>
<dbReference type="InterPro" id="IPR051262">
    <property type="entry name" value="SMP-30/CGR1_Lactonase"/>
</dbReference>
<dbReference type="PANTHER" id="PTHR47572:SF4">
    <property type="entry name" value="LACTONASE DRP35"/>
    <property type="match status" value="1"/>
</dbReference>
<dbReference type="SUPFAM" id="SSF63829">
    <property type="entry name" value="Calcium-dependent phosphotriesterase"/>
    <property type="match status" value="1"/>
</dbReference>
<dbReference type="Pfam" id="PF08450">
    <property type="entry name" value="SGL"/>
    <property type="match status" value="1"/>
</dbReference>
<evidence type="ECO:0000313" key="3">
    <source>
        <dbReference type="EMBL" id="MCX2982186.1"/>
    </source>
</evidence>
<dbReference type="InterPro" id="IPR011042">
    <property type="entry name" value="6-blade_b-propeller_TolB-like"/>
</dbReference>
<dbReference type="Proteomes" id="UP001143362">
    <property type="component" value="Unassembled WGS sequence"/>
</dbReference>
<evidence type="ECO:0000259" key="2">
    <source>
        <dbReference type="Pfam" id="PF08450"/>
    </source>
</evidence>
<evidence type="ECO:0000256" key="1">
    <source>
        <dbReference type="ARBA" id="ARBA00022801"/>
    </source>
</evidence>
<dbReference type="InterPro" id="IPR013658">
    <property type="entry name" value="SGL"/>
</dbReference>
<gene>
    <name evidence="3" type="ORF">EYC98_15095</name>
</gene>
<feature type="domain" description="SMP-30/Gluconolactonase/LRE-like region" evidence="2">
    <location>
        <begin position="28"/>
        <end position="266"/>
    </location>
</feature>
<keyword evidence="1" id="KW-0378">Hydrolase</keyword>
<dbReference type="EMBL" id="SHNN01000003">
    <property type="protein sequence ID" value="MCX2982186.1"/>
    <property type="molecule type" value="Genomic_DNA"/>
</dbReference>
<keyword evidence="4" id="KW-1185">Reference proteome</keyword>
<evidence type="ECO:0000313" key="4">
    <source>
        <dbReference type="Proteomes" id="UP001143362"/>
    </source>
</evidence>
<dbReference type="PANTHER" id="PTHR47572">
    <property type="entry name" value="LIPOPROTEIN-RELATED"/>
    <property type="match status" value="1"/>
</dbReference>
<name>A0ABT3TK81_9GAMM</name>
<proteinExistence type="predicted"/>